<proteinExistence type="predicted"/>
<sequence>MNKDEIAIYLNDHLEFFNEYPELLTKIKAIDDGDLPLKPTGTLSLADRIIKRAQRDKKQLESKLEWFVEISQTNEKIQEHLFEIERSILTSSNLDQLVSQLQEEIRQRFEIPSVAICLVDGGDHFIENKLKENYGDSMNNALRFVDQDTLVRWFEGGNAPVLHAEVKEDAEWLEGFAEKNTIRSTALIPILVRGAVAGAFVLGSVKESHFHPGLRSEFLERMADKMAIAISNIFLVDRLRRQTVIDKQTGLYNQAYLEPVLHREFDLAKRRGKNLSCIKMRIDYFDDLLDTWGETAGETVLGTIGQILKTHYRFCDILIRTDMGEFLALLPEIDHQGATLVAERVRSALVELLSKEFSAIKNPKVAIGVATYPADAIKTQQGLLQAALADIVREKELTEKKAV</sequence>
<dbReference type="SMART" id="SM00267">
    <property type="entry name" value="GGDEF"/>
    <property type="match status" value="1"/>
</dbReference>
<dbReference type="InterPro" id="IPR007435">
    <property type="entry name" value="DUF484"/>
</dbReference>
<dbReference type="GO" id="GO:0043709">
    <property type="term" value="P:cell adhesion involved in single-species biofilm formation"/>
    <property type="evidence" value="ECO:0007669"/>
    <property type="project" value="TreeGrafter"/>
</dbReference>
<dbReference type="SUPFAM" id="SSF55781">
    <property type="entry name" value="GAF domain-like"/>
    <property type="match status" value="1"/>
</dbReference>
<dbReference type="EMBL" id="UOGG01000036">
    <property type="protein sequence ID" value="VAX27593.1"/>
    <property type="molecule type" value="Genomic_DNA"/>
</dbReference>
<reference evidence="2" key="1">
    <citation type="submission" date="2018-06" db="EMBL/GenBank/DDBJ databases">
        <authorList>
            <person name="Zhirakovskaya E."/>
        </authorList>
    </citation>
    <scope>NUCLEOTIDE SEQUENCE</scope>
</reference>
<protein>
    <recommendedName>
        <fullName evidence="1">GGDEF domain-containing protein</fullName>
    </recommendedName>
</protein>
<dbReference type="Pfam" id="PF00990">
    <property type="entry name" value="GGDEF"/>
    <property type="match status" value="1"/>
</dbReference>
<dbReference type="AlphaFoldDB" id="A0A3B1CSH5"/>
<dbReference type="InterPro" id="IPR003018">
    <property type="entry name" value="GAF"/>
</dbReference>
<dbReference type="GO" id="GO:0005886">
    <property type="term" value="C:plasma membrane"/>
    <property type="evidence" value="ECO:0007669"/>
    <property type="project" value="TreeGrafter"/>
</dbReference>
<dbReference type="GO" id="GO:1902201">
    <property type="term" value="P:negative regulation of bacterial-type flagellum-dependent cell motility"/>
    <property type="evidence" value="ECO:0007669"/>
    <property type="project" value="TreeGrafter"/>
</dbReference>
<gene>
    <name evidence="2" type="ORF">MNBD_NITROSPINAE05-763</name>
</gene>
<dbReference type="InterPro" id="IPR029787">
    <property type="entry name" value="Nucleotide_cyclase"/>
</dbReference>
<dbReference type="InterPro" id="IPR050469">
    <property type="entry name" value="Diguanylate_Cyclase"/>
</dbReference>
<dbReference type="PANTHER" id="PTHR45138:SF9">
    <property type="entry name" value="DIGUANYLATE CYCLASE DGCM-RELATED"/>
    <property type="match status" value="1"/>
</dbReference>
<dbReference type="InterPro" id="IPR043128">
    <property type="entry name" value="Rev_trsase/Diguanyl_cyclase"/>
</dbReference>
<dbReference type="Pfam" id="PF04340">
    <property type="entry name" value="DUF484"/>
    <property type="match status" value="1"/>
</dbReference>
<dbReference type="CDD" id="cd01949">
    <property type="entry name" value="GGDEF"/>
    <property type="match status" value="1"/>
</dbReference>
<accession>A0A3B1CSH5</accession>
<dbReference type="PANTHER" id="PTHR45138">
    <property type="entry name" value="REGULATORY COMPONENTS OF SENSORY TRANSDUCTION SYSTEM"/>
    <property type="match status" value="1"/>
</dbReference>
<evidence type="ECO:0000313" key="2">
    <source>
        <dbReference type="EMBL" id="VAX27593.1"/>
    </source>
</evidence>
<name>A0A3B1CSH5_9ZZZZ</name>
<evidence type="ECO:0000259" key="1">
    <source>
        <dbReference type="PROSITE" id="PS50887"/>
    </source>
</evidence>
<dbReference type="NCBIfam" id="TIGR00254">
    <property type="entry name" value="GGDEF"/>
    <property type="match status" value="1"/>
</dbReference>
<dbReference type="SUPFAM" id="SSF55073">
    <property type="entry name" value="Nucleotide cyclase"/>
    <property type="match status" value="1"/>
</dbReference>
<dbReference type="GO" id="GO:0052621">
    <property type="term" value="F:diguanylate cyclase activity"/>
    <property type="evidence" value="ECO:0007669"/>
    <property type="project" value="TreeGrafter"/>
</dbReference>
<dbReference type="PROSITE" id="PS50887">
    <property type="entry name" value="GGDEF"/>
    <property type="match status" value="1"/>
</dbReference>
<organism evidence="2">
    <name type="scientific">hydrothermal vent metagenome</name>
    <dbReference type="NCBI Taxonomy" id="652676"/>
    <lineage>
        <taxon>unclassified sequences</taxon>
        <taxon>metagenomes</taxon>
        <taxon>ecological metagenomes</taxon>
    </lineage>
</organism>
<dbReference type="Gene3D" id="3.30.70.270">
    <property type="match status" value="1"/>
</dbReference>
<dbReference type="InterPro" id="IPR029016">
    <property type="entry name" value="GAF-like_dom_sf"/>
</dbReference>
<dbReference type="InterPro" id="IPR000160">
    <property type="entry name" value="GGDEF_dom"/>
</dbReference>
<dbReference type="SMART" id="SM00065">
    <property type="entry name" value="GAF"/>
    <property type="match status" value="1"/>
</dbReference>
<feature type="domain" description="GGDEF" evidence="1">
    <location>
        <begin position="273"/>
        <end position="403"/>
    </location>
</feature>
<dbReference type="Gene3D" id="3.30.450.40">
    <property type="match status" value="1"/>
</dbReference>